<gene>
    <name evidence="10" type="ORF">ACFSKQ_12620</name>
</gene>
<dbReference type="InterPro" id="IPR050249">
    <property type="entry name" value="Pseudomonas-type_ThrB"/>
</dbReference>
<evidence type="ECO:0000313" key="11">
    <source>
        <dbReference type="Proteomes" id="UP001597371"/>
    </source>
</evidence>
<dbReference type="EMBL" id="JBHUIJ010000015">
    <property type="protein sequence ID" value="MFD2238293.1"/>
    <property type="molecule type" value="Genomic_DNA"/>
</dbReference>
<protein>
    <recommendedName>
        <fullName evidence="8">Hydroxylysine kinase</fullName>
        <ecNumber evidence="7">2.7.1.81</ecNumber>
    </recommendedName>
</protein>
<evidence type="ECO:0000256" key="3">
    <source>
        <dbReference type="ARBA" id="ARBA00022679"/>
    </source>
</evidence>
<keyword evidence="11" id="KW-1185">Reference proteome</keyword>
<dbReference type="PANTHER" id="PTHR21064:SF1">
    <property type="entry name" value="HYDROXYLYSINE KINASE"/>
    <property type="match status" value="1"/>
</dbReference>
<accession>A0ABW5CNF9</accession>
<dbReference type="InterPro" id="IPR002575">
    <property type="entry name" value="Aminoglycoside_PTrfase"/>
</dbReference>
<evidence type="ECO:0000256" key="4">
    <source>
        <dbReference type="ARBA" id="ARBA00022777"/>
    </source>
</evidence>
<evidence type="ECO:0000256" key="5">
    <source>
        <dbReference type="ARBA" id="ARBA00036820"/>
    </source>
</evidence>
<dbReference type="Gene3D" id="3.90.1200.10">
    <property type="match status" value="1"/>
</dbReference>
<evidence type="ECO:0000256" key="1">
    <source>
        <dbReference type="ARBA" id="ARBA00004496"/>
    </source>
</evidence>
<dbReference type="Proteomes" id="UP001597371">
    <property type="component" value="Unassembled WGS sequence"/>
</dbReference>
<dbReference type="Pfam" id="PF01636">
    <property type="entry name" value="APH"/>
    <property type="match status" value="1"/>
</dbReference>
<evidence type="ECO:0000256" key="7">
    <source>
        <dbReference type="ARBA" id="ARBA00038873"/>
    </source>
</evidence>
<comment type="catalytic activity">
    <reaction evidence="5">
        <text>(5R)-5-hydroxy-L-lysine + GTP = (5R)-5-phosphooxy-L-lysine + GDP + H(+)</text>
        <dbReference type="Rhea" id="RHEA:19049"/>
        <dbReference type="ChEBI" id="CHEBI:15378"/>
        <dbReference type="ChEBI" id="CHEBI:37565"/>
        <dbReference type="ChEBI" id="CHEBI:57882"/>
        <dbReference type="ChEBI" id="CHEBI:58189"/>
        <dbReference type="ChEBI" id="CHEBI:58357"/>
        <dbReference type="EC" id="2.7.1.81"/>
    </reaction>
</comment>
<dbReference type="PANTHER" id="PTHR21064">
    <property type="entry name" value="AMINOGLYCOSIDE PHOSPHOTRANSFERASE DOMAIN-CONTAINING PROTEIN-RELATED"/>
    <property type="match status" value="1"/>
</dbReference>
<evidence type="ECO:0000256" key="2">
    <source>
        <dbReference type="ARBA" id="ARBA00022490"/>
    </source>
</evidence>
<name>A0ABW5CNF9_9HYPH</name>
<organism evidence="10 11">
    <name type="scientific">Aureimonas populi</name>
    <dbReference type="NCBI Taxonomy" id="1701758"/>
    <lineage>
        <taxon>Bacteria</taxon>
        <taxon>Pseudomonadati</taxon>
        <taxon>Pseudomonadota</taxon>
        <taxon>Alphaproteobacteria</taxon>
        <taxon>Hyphomicrobiales</taxon>
        <taxon>Aurantimonadaceae</taxon>
        <taxon>Aureimonas</taxon>
    </lineage>
</organism>
<reference evidence="11" key="1">
    <citation type="journal article" date="2019" name="Int. J. Syst. Evol. Microbiol.">
        <title>The Global Catalogue of Microorganisms (GCM) 10K type strain sequencing project: providing services to taxonomists for standard genome sequencing and annotation.</title>
        <authorList>
            <consortium name="The Broad Institute Genomics Platform"/>
            <consortium name="The Broad Institute Genome Sequencing Center for Infectious Disease"/>
            <person name="Wu L."/>
            <person name="Ma J."/>
        </authorList>
    </citation>
    <scope>NUCLEOTIDE SEQUENCE [LARGE SCALE GENOMIC DNA]</scope>
    <source>
        <strain evidence="11">ZS-35-S2</strain>
    </source>
</reference>
<comment type="caution">
    <text evidence="10">The sequence shown here is derived from an EMBL/GenBank/DDBJ whole genome shotgun (WGS) entry which is preliminary data.</text>
</comment>
<evidence type="ECO:0000256" key="6">
    <source>
        <dbReference type="ARBA" id="ARBA00037368"/>
    </source>
</evidence>
<evidence type="ECO:0000259" key="9">
    <source>
        <dbReference type="Pfam" id="PF01636"/>
    </source>
</evidence>
<keyword evidence="4" id="KW-0418">Kinase</keyword>
<evidence type="ECO:0000313" key="10">
    <source>
        <dbReference type="EMBL" id="MFD2238293.1"/>
    </source>
</evidence>
<dbReference type="InterPro" id="IPR011009">
    <property type="entry name" value="Kinase-like_dom_sf"/>
</dbReference>
<comment type="function">
    <text evidence="6">Catalyzes the GTP-dependent phosphorylation of 5-hydroxy-L-lysine.</text>
</comment>
<dbReference type="RefSeq" id="WP_209738808.1">
    <property type="nucleotide sequence ID" value="NZ_CP072611.1"/>
</dbReference>
<comment type="subcellular location">
    <subcellularLocation>
        <location evidence="1">Cytoplasm</location>
    </subcellularLocation>
</comment>
<dbReference type="EC" id="2.7.1.81" evidence="7"/>
<evidence type="ECO:0000256" key="8">
    <source>
        <dbReference type="ARBA" id="ARBA00040505"/>
    </source>
</evidence>
<proteinExistence type="predicted"/>
<sequence length="363" mass="38865">MNLAMTTPGEAPRRREAPEAIGAGLSVAGGSVAPETAEEIAARHYGITGRATPLIGEKDANFRLDAADGGRFFLKILHPGESAGVSSMHTLALLHVEARAPELPVQRVVRTRAGRADFRIGLGGEERTVRLTDFTPGLAQKETEPSPAQARAVGEVLARLQGALADFRHPAEDHETSWDMARAGLLRAVLPLVRDETERALLTEILDAFDARLAPRLAALPRQMAHNDFNKDNILVDPAAPERIAGIIDFGDMLRTPVVCDVAVAAAYQLGEGGDDPLAAALPFLSGHGALNPLSEEEIALLPTAILTRMAMRLLVTQWRADRLPERADYILRNSPSVRAQLRAFAAYAPGEASARIASACQA</sequence>
<dbReference type="SUPFAM" id="SSF56112">
    <property type="entry name" value="Protein kinase-like (PK-like)"/>
    <property type="match status" value="1"/>
</dbReference>
<feature type="domain" description="Aminoglycoside phosphotransferase" evidence="9">
    <location>
        <begin position="58"/>
        <end position="282"/>
    </location>
</feature>
<keyword evidence="2" id="KW-0963">Cytoplasm</keyword>
<keyword evidence="3" id="KW-0808">Transferase</keyword>